<feature type="region of interest" description="Disordered" evidence="3">
    <location>
        <begin position="338"/>
        <end position="368"/>
    </location>
</feature>
<feature type="coiled-coil region" evidence="2">
    <location>
        <begin position="295"/>
        <end position="325"/>
    </location>
</feature>
<keyword evidence="1" id="KW-0040">ANK repeat</keyword>
<dbReference type="InterPro" id="IPR036770">
    <property type="entry name" value="Ankyrin_rpt-contain_sf"/>
</dbReference>
<evidence type="ECO:0000256" key="1">
    <source>
        <dbReference type="PROSITE-ProRule" id="PRU00023"/>
    </source>
</evidence>
<evidence type="ECO:0000256" key="2">
    <source>
        <dbReference type="SAM" id="Coils"/>
    </source>
</evidence>
<feature type="compositionally biased region" description="Basic and acidic residues" evidence="3">
    <location>
        <begin position="341"/>
        <end position="358"/>
    </location>
</feature>
<keyword evidence="5" id="KW-1185">Reference proteome</keyword>
<dbReference type="SUPFAM" id="SSF48403">
    <property type="entry name" value="Ankyrin repeat"/>
    <property type="match status" value="1"/>
</dbReference>
<proteinExistence type="predicted"/>
<gene>
    <name evidence="4" type="ORF">B0H63DRAFT_517098</name>
</gene>
<dbReference type="PROSITE" id="PS50088">
    <property type="entry name" value="ANK_REPEAT"/>
    <property type="match status" value="1"/>
</dbReference>
<organism evidence="4 5">
    <name type="scientific">Podospora didyma</name>
    <dbReference type="NCBI Taxonomy" id="330526"/>
    <lineage>
        <taxon>Eukaryota</taxon>
        <taxon>Fungi</taxon>
        <taxon>Dikarya</taxon>
        <taxon>Ascomycota</taxon>
        <taxon>Pezizomycotina</taxon>
        <taxon>Sordariomycetes</taxon>
        <taxon>Sordariomycetidae</taxon>
        <taxon>Sordariales</taxon>
        <taxon>Podosporaceae</taxon>
        <taxon>Podospora</taxon>
    </lineage>
</organism>
<evidence type="ECO:0000313" key="4">
    <source>
        <dbReference type="EMBL" id="KAK3393934.1"/>
    </source>
</evidence>
<dbReference type="Proteomes" id="UP001285441">
    <property type="component" value="Unassembled WGS sequence"/>
</dbReference>
<reference evidence="4" key="2">
    <citation type="submission" date="2023-06" db="EMBL/GenBank/DDBJ databases">
        <authorList>
            <consortium name="Lawrence Berkeley National Laboratory"/>
            <person name="Haridas S."/>
            <person name="Hensen N."/>
            <person name="Bonometti L."/>
            <person name="Westerberg I."/>
            <person name="Brannstrom I.O."/>
            <person name="Guillou S."/>
            <person name="Cros-Aarteil S."/>
            <person name="Calhoun S."/>
            <person name="Kuo A."/>
            <person name="Mondo S."/>
            <person name="Pangilinan J."/>
            <person name="Riley R."/>
            <person name="LaButti K."/>
            <person name="Andreopoulos B."/>
            <person name="Lipzen A."/>
            <person name="Chen C."/>
            <person name="Yanf M."/>
            <person name="Daum C."/>
            <person name="Ng V."/>
            <person name="Clum A."/>
            <person name="Steindorff A."/>
            <person name="Ohm R."/>
            <person name="Martin F."/>
            <person name="Silar P."/>
            <person name="Natvig D."/>
            <person name="Lalanne C."/>
            <person name="Gautier V."/>
            <person name="Ament-velasquez S.L."/>
            <person name="Kruys A."/>
            <person name="Hutchinson M.I."/>
            <person name="Powell A.J."/>
            <person name="Barry K."/>
            <person name="Miller A.N."/>
            <person name="Grigoriev I.V."/>
            <person name="Debuchy R."/>
            <person name="Gladieux P."/>
            <person name="Thoren M.H."/>
            <person name="Johannesson H."/>
        </authorList>
    </citation>
    <scope>NUCLEOTIDE SEQUENCE</scope>
    <source>
        <strain evidence="4">CBS 232.78</strain>
    </source>
</reference>
<protein>
    <recommendedName>
        <fullName evidence="6">Ankyrin repeat protein</fullName>
    </recommendedName>
</protein>
<feature type="repeat" description="ANK" evidence="1">
    <location>
        <begin position="144"/>
        <end position="176"/>
    </location>
</feature>
<name>A0AAE0P615_9PEZI</name>
<keyword evidence="2" id="KW-0175">Coiled coil</keyword>
<evidence type="ECO:0008006" key="6">
    <source>
        <dbReference type="Google" id="ProtNLM"/>
    </source>
</evidence>
<dbReference type="AlphaFoldDB" id="A0AAE0P615"/>
<reference evidence="4" key="1">
    <citation type="journal article" date="2023" name="Mol. Phylogenet. Evol.">
        <title>Genome-scale phylogeny and comparative genomics of the fungal order Sordariales.</title>
        <authorList>
            <person name="Hensen N."/>
            <person name="Bonometti L."/>
            <person name="Westerberg I."/>
            <person name="Brannstrom I.O."/>
            <person name="Guillou S."/>
            <person name="Cros-Aarteil S."/>
            <person name="Calhoun S."/>
            <person name="Haridas S."/>
            <person name="Kuo A."/>
            <person name="Mondo S."/>
            <person name="Pangilinan J."/>
            <person name="Riley R."/>
            <person name="LaButti K."/>
            <person name="Andreopoulos B."/>
            <person name="Lipzen A."/>
            <person name="Chen C."/>
            <person name="Yan M."/>
            <person name="Daum C."/>
            <person name="Ng V."/>
            <person name="Clum A."/>
            <person name="Steindorff A."/>
            <person name="Ohm R.A."/>
            <person name="Martin F."/>
            <person name="Silar P."/>
            <person name="Natvig D.O."/>
            <person name="Lalanne C."/>
            <person name="Gautier V."/>
            <person name="Ament-Velasquez S.L."/>
            <person name="Kruys A."/>
            <person name="Hutchinson M.I."/>
            <person name="Powell A.J."/>
            <person name="Barry K."/>
            <person name="Miller A.N."/>
            <person name="Grigoriev I.V."/>
            <person name="Debuchy R."/>
            <person name="Gladieux P."/>
            <person name="Hiltunen Thoren M."/>
            <person name="Johannesson H."/>
        </authorList>
    </citation>
    <scope>NUCLEOTIDE SEQUENCE</scope>
    <source>
        <strain evidence="4">CBS 232.78</strain>
    </source>
</reference>
<dbReference type="EMBL" id="JAULSW010000001">
    <property type="protein sequence ID" value="KAK3393934.1"/>
    <property type="molecule type" value="Genomic_DNA"/>
</dbReference>
<evidence type="ECO:0000313" key="5">
    <source>
        <dbReference type="Proteomes" id="UP001285441"/>
    </source>
</evidence>
<accession>A0AAE0P615</accession>
<comment type="caution">
    <text evidence="4">The sequence shown here is derived from an EMBL/GenBank/DDBJ whole genome shotgun (WGS) entry which is preliminary data.</text>
</comment>
<evidence type="ECO:0000256" key="3">
    <source>
        <dbReference type="SAM" id="MobiDB-lite"/>
    </source>
</evidence>
<dbReference type="InterPro" id="IPR002110">
    <property type="entry name" value="Ankyrin_rpt"/>
</dbReference>
<dbReference type="Gene3D" id="1.25.40.20">
    <property type="entry name" value="Ankyrin repeat-containing domain"/>
    <property type="match status" value="1"/>
</dbReference>
<sequence>MTRASANAIVSAHHEDIVVTLINALARNQGARPDVRYGAHLFSCLAAHPQSAKLVKLLTKLGCETEAKRIHHHYDDEEVGEEPATVLSWALSQPEGSRIGSLAIEALIDAQGEKGIFQALHLLIQSEYGCNDLSANVKFVAESSRTIPLILAAKGSRSNAVAKLIQAGADVLAQDTFDRSALFYAARMGDLDSVNALKTKSLVDDGSFHEAAKNLYSEVVAALIKAKHAVDFPSSKEQHQDRTALQEMALRCDASSYAAKMETKMLALMKGKPNVLIKTWGKNALFLELEQPPDAVGIQQAIADAKRKRREYEEKQAKKAQENELDLLLKRQTAEQMAEISRAEHEEKKFQADEVAKQKREHSHLKHKQELLQQAEKQTQSDGLLARTSRLKIEIQQETYASKQRSLKDRADFEFAKNKRQQEFDARVLKERQSLQLKYTEMVNAQKTGQFRRQQRLNDTASKRKLIEAKKMAEVRPEALNADMWKLQGQMEVSKMKILEKQLGDQPKNVRRITGA</sequence>